<keyword evidence="3" id="KW-1185">Reference proteome</keyword>
<evidence type="ECO:0000313" key="3">
    <source>
        <dbReference type="Proteomes" id="UP000314294"/>
    </source>
</evidence>
<dbReference type="OrthoDB" id="8959579at2759"/>
<organism evidence="2 3">
    <name type="scientific">Liparis tanakae</name>
    <name type="common">Tanaka's snailfish</name>
    <dbReference type="NCBI Taxonomy" id="230148"/>
    <lineage>
        <taxon>Eukaryota</taxon>
        <taxon>Metazoa</taxon>
        <taxon>Chordata</taxon>
        <taxon>Craniata</taxon>
        <taxon>Vertebrata</taxon>
        <taxon>Euteleostomi</taxon>
        <taxon>Actinopterygii</taxon>
        <taxon>Neopterygii</taxon>
        <taxon>Teleostei</taxon>
        <taxon>Neoteleostei</taxon>
        <taxon>Acanthomorphata</taxon>
        <taxon>Eupercaria</taxon>
        <taxon>Perciformes</taxon>
        <taxon>Cottioidei</taxon>
        <taxon>Cottales</taxon>
        <taxon>Liparidae</taxon>
        <taxon>Liparis</taxon>
    </lineage>
</organism>
<accession>A0A4Z2FE25</accession>
<protein>
    <submittedName>
        <fullName evidence="2">Glycosyltransferase-like protein LARGE2</fullName>
    </submittedName>
</protein>
<keyword evidence="2" id="KW-0808">Transferase</keyword>
<reference evidence="2 3" key="1">
    <citation type="submission" date="2019-03" db="EMBL/GenBank/DDBJ databases">
        <title>First draft genome of Liparis tanakae, snailfish: a comprehensive survey of snailfish specific genes.</title>
        <authorList>
            <person name="Kim W."/>
            <person name="Song I."/>
            <person name="Jeong J.-H."/>
            <person name="Kim D."/>
            <person name="Kim S."/>
            <person name="Ryu S."/>
            <person name="Song J.Y."/>
            <person name="Lee S.K."/>
        </authorList>
    </citation>
    <scope>NUCLEOTIDE SEQUENCE [LARGE SCALE GENOMIC DNA]</scope>
    <source>
        <tissue evidence="2">Muscle</tissue>
    </source>
</reference>
<comment type="caution">
    <text evidence="2">The sequence shown here is derived from an EMBL/GenBank/DDBJ whole genome shotgun (WGS) entry which is preliminary data.</text>
</comment>
<sequence length="251" mass="27469">MTLLCRGRLKLLVLSLTAGVLLTWLYLLAGNLESGRSLLLAPCPAGSPERAALESRVLEAEEENRRIRLQLGRLQAGAGRPPDGNDGNQQWGASADTGPDDGDTAEDRNHTDCPRSAPGVRCELGSPPHLQSVSSWLLMAPHGSSPSLGALGTEILVRYFRLDQMMFSWEKQNTPSRPPRMLVSMITSVSATSLEPSKNRALVEAGGETSQCPTFLGSFHRRRTWSGVSPVCQREFLRYSPGPVLDFTTWW</sequence>
<proteinExistence type="predicted"/>
<evidence type="ECO:0000313" key="2">
    <source>
        <dbReference type="EMBL" id="TNN39486.1"/>
    </source>
</evidence>
<dbReference type="AlphaFoldDB" id="A0A4Z2FE25"/>
<gene>
    <name evidence="2" type="primary">gyltl1b_0</name>
    <name evidence="2" type="ORF">EYF80_050345</name>
</gene>
<dbReference type="GO" id="GO:0016740">
    <property type="term" value="F:transferase activity"/>
    <property type="evidence" value="ECO:0007669"/>
    <property type="project" value="UniProtKB-KW"/>
</dbReference>
<name>A0A4Z2FE25_9TELE</name>
<dbReference type="EMBL" id="SRLO01001275">
    <property type="protein sequence ID" value="TNN39486.1"/>
    <property type="molecule type" value="Genomic_DNA"/>
</dbReference>
<evidence type="ECO:0000256" key="1">
    <source>
        <dbReference type="SAM" id="MobiDB-lite"/>
    </source>
</evidence>
<dbReference type="Proteomes" id="UP000314294">
    <property type="component" value="Unassembled WGS sequence"/>
</dbReference>
<feature type="region of interest" description="Disordered" evidence="1">
    <location>
        <begin position="72"/>
        <end position="126"/>
    </location>
</feature>